<feature type="transmembrane region" description="Helical" evidence="5">
    <location>
        <begin position="275"/>
        <end position="298"/>
    </location>
</feature>
<dbReference type="InterPro" id="IPR011701">
    <property type="entry name" value="MFS"/>
</dbReference>
<comment type="subcellular location">
    <subcellularLocation>
        <location evidence="1">Cell membrane</location>
        <topology evidence="1">Multi-pass membrane protein</topology>
    </subcellularLocation>
</comment>
<feature type="domain" description="Major facilitator superfamily (MFS) profile" evidence="6">
    <location>
        <begin position="1"/>
        <end position="386"/>
    </location>
</feature>
<feature type="transmembrane region" description="Helical" evidence="5">
    <location>
        <begin position="69"/>
        <end position="88"/>
    </location>
</feature>
<organism evidence="7 8">
    <name type="scientific">Paractinoplanes bogorensis</name>
    <dbReference type="NCBI Taxonomy" id="1610840"/>
    <lineage>
        <taxon>Bacteria</taxon>
        <taxon>Bacillati</taxon>
        <taxon>Actinomycetota</taxon>
        <taxon>Actinomycetes</taxon>
        <taxon>Micromonosporales</taxon>
        <taxon>Micromonosporaceae</taxon>
        <taxon>Paractinoplanes</taxon>
    </lineage>
</organism>
<dbReference type="PROSITE" id="PS50850">
    <property type="entry name" value="MFS"/>
    <property type="match status" value="1"/>
</dbReference>
<evidence type="ECO:0000259" key="6">
    <source>
        <dbReference type="PROSITE" id="PS50850"/>
    </source>
</evidence>
<gene>
    <name evidence="7" type="ORF">KOI35_03865</name>
</gene>
<dbReference type="CDD" id="cd06174">
    <property type="entry name" value="MFS"/>
    <property type="match status" value="1"/>
</dbReference>
<evidence type="ECO:0000256" key="2">
    <source>
        <dbReference type="ARBA" id="ARBA00022692"/>
    </source>
</evidence>
<name>A0ABS5YGM4_9ACTN</name>
<comment type="caution">
    <text evidence="7">The sequence shown here is derived from an EMBL/GenBank/DDBJ whole genome shotgun (WGS) entry which is preliminary data.</text>
</comment>
<dbReference type="EMBL" id="JAHKKG010000001">
    <property type="protein sequence ID" value="MBU2662634.1"/>
    <property type="molecule type" value="Genomic_DNA"/>
</dbReference>
<dbReference type="PANTHER" id="PTHR23530:SF1">
    <property type="entry name" value="PERMEASE, MAJOR FACILITATOR SUPERFAMILY-RELATED"/>
    <property type="match status" value="1"/>
</dbReference>
<evidence type="ECO:0000256" key="5">
    <source>
        <dbReference type="SAM" id="Phobius"/>
    </source>
</evidence>
<feature type="transmembrane region" description="Helical" evidence="5">
    <location>
        <begin position="240"/>
        <end position="263"/>
    </location>
</feature>
<evidence type="ECO:0000313" key="7">
    <source>
        <dbReference type="EMBL" id="MBU2662634.1"/>
    </source>
</evidence>
<proteinExistence type="predicted"/>
<keyword evidence="3 5" id="KW-1133">Transmembrane helix</keyword>
<feature type="transmembrane region" description="Helical" evidence="5">
    <location>
        <begin position="7"/>
        <end position="28"/>
    </location>
</feature>
<dbReference type="Gene3D" id="1.20.1250.20">
    <property type="entry name" value="MFS general substrate transporter like domains"/>
    <property type="match status" value="1"/>
</dbReference>
<keyword evidence="8" id="KW-1185">Reference proteome</keyword>
<dbReference type="InterPro" id="IPR053160">
    <property type="entry name" value="MFS_DHA3_Transporter"/>
</dbReference>
<keyword evidence="2 5" id="KW-0812">Transmembrane</keyword>
<evidence type="ECO:0000256" key="1">
    <source>
        <dbReference type="ARBA" id="ARBA00004651"/>
    </source>
</evidence>
<dbReference type="SUPFAM" id="SSF103473">
    <property type="entry name" value="MFS general substrate transporter"/>
    <property type="match status" value="1"/>
</dbReference>
<dbReference type="PANTHER" id="PTHR23530">
    <property type="entry name" value="TRANSPORT PROTEIN-RELATED"/>
    <property type="match status" value="1"/>
</dbReference>
<protein>
    <submittedName>
        <fullName evidence="7">MFS transporter</fullName>
    </submittedName>
</protein>
<dbReference type="Pfam" id="PF07690">
    <property type="entry name" value="MFS_1"/>
    <property type="match status" value="1"/>
</dbReference>
<accession>A0ABS5YGM4</accession>
<reference evidence="7 8" key="1">
    <citation type="submission" date="2021-06" db="EMBL/GenBank/DDBJ databases">
        <title>Actinoplanes lichenicola sp. nov., and Actinoplanes ovalisporus sp. nov., isolated from lichen in Thailand.</title>
        <authorList>
            <person name="Saeng-In P."/>
            <person name="Kanchanasin P."/>
            <person name="Yuki M."/>
            <person name="Kudo T."/>
            <person name="Ohkuma M."/>
            <person name="Phongsopitanun W."/>
            <person name="Tanasupawat S."/>
        </authorList>
    </citation>
    <scope>NUCLEOTIDE SEQUENCE [LARGE SCALE GENOMIC DNA]</scope>
    <source>
        <strain evidence="7 8">NBRC 110975</strain>
    </source>
</reference>
<evidence type="ECO:0000256" key="4">
    <source>
        <dbReference type="ARBA" id="ARBA00023136"/>
    </source>
</evidence>
<feature type="transmembrane region" description="Helical" evidence="5">
    <location>
        <begin position="40"/>
        <end position="62"/>
    </location>
</feature>
<evidence type="ECO:0000256" key="3">
    <source>
        <dbReference type="ARBA" id="ARBA00022989"/>
    </source>
</evidence>
<feature type="transmembrane region" description="Helical" evidence="5">
    <location>
        <begin position="360"/>
        <end position="382"/>
    </location>
</feature>
<feature type="transmembrane region" description="Helical" evidence="5">
    <location>
        <begin position="159"/>
        <end position="176"/>
    </location>
</feature>
<dbReference type="InterPro" id="IPR020846">
    <property type="entry name" value="MFS_dom"/>
</dbReference>
<dbReference type="Proteomes" id="UP001519654">
    <property type="component" value="Unassembled WGS sequence"/>
</dbReference>
<dbReference type="RefSeq" id="WP_215784561.1">
    <property type="nucleotide sequence ID" value="NZ_JAHKKG010000001.1"/>
</dbReference>
<keyword evidence="4 5" id="KW-0472">Membrane</keyword>
<evidence type="ECO:0000313" key="8">
    <source>
        <dbReference type="Proteomes" id="UP001519654"/>
    </source>
</evidence>
<feature type="transmembrane region" description="Helical" evidence="5">
    <location>
        <begin position="197"/>
        <end position="216"/>
    </location>
</feature>
<dbReference type="InterPro" id="IPR036259">
    <property type="entry name" value="MFS_trans_sf"/>
</dbReference>
<sequence>MSSYRLYLLICGVGAFASRTAFTLNLIYQATVVGLSPLQLVLVGTLMEAVCFIAQVPTGVIADRYSRRLSVIAGYLLMGVGLLVWGLLPTYAAILVANVIWAIGAVCVDGAEEAWAADEIAPELVNRAFIRGGQLTQAGGLLGIVAAVALTAIAPALPIVAGAVVTLVLAVLLIVLMTENHWRPAETRGLVVAGARAVRGSLVLGGIVAGTLFAGMSSEGFDRLSQPFLLPFTGRYPSELVFGGLAMLAALGSIVVTGVAGRWIDVVRPHRVGRVLAVVQALIAVGMVGLGLAGQWWAAVGLYLAVRLLRDSATPILNVWLVSATQPQSRATVFSIVSQADALGQVAGGPPAGFVAQRRAVGAGISVAGLFVVPAVALFALAARRSPALLPEVSR</sequence>